<evidence type="ECO:0000259" key="5">
    <source>
        <dbReference type="Pfam" id="PF24883"/>
    </source>
</evidence>
<dbReference type="InterPro" id="IPR056884">
    <property type="entry name" value="NPHP3-like_N"/>
</dbReference>
<dbReference type="RefSeq" id="XP_013271362.1">
    <property type="nucleotide sequence ID" value="XM_013415908.1"/>
</dbReference>
<evidence type="ECO:0000256" key="1">
    <source>
        <dbReference type="ARBA" id="ARBA00022737"/>
    </source>
</evidence>
<dbReference type="Gene3D" id="1.25.40.10">
    <property type="entry name" value="Tetratricopeptide repeat domain"/>
    <property type="match status" value="1"/>
</dbReference>
<evidence type="ECO:0000256" key="2">
    <source>
        <dbReference type="PROSITE-ProRule" id="PRU00339"/>
    </source>
</evidence>
<dbReference type="PANTHER" id="PTHR10039">
    <property type="entry name" value="AMELOGENIN"/>
    <property type="match status" value="1"/>
</dbReference>
<dbReference type="Proteomes" id="UP000053617">
    <property type="component" value="Unassembled WGS sequence"/>
</dbReference>
<keyword evidence="2" id="KW-0802">TPR repeat</keyword>
<feature type="compositionally biased region" description="Polar residues" evidence="3">
    <location>
        <begin position="1340"/>
        <end position="1351"/>
    </location>
</feature>
<evidence type="ECO:0000313" key="6">
    <source>
        <dbReference type="EMBL" id="KIX04226.1"/>
    </source>
</evidence>
<protein>
    <recommendedName>
        <fullName evidence="8">Fungal STAND N-terminal Goodbye domain-containing protein</fullName>
    </recommendedName>
</protein>
<feature type="domain" description="Nephrocystin 3-like N-terminal" evidence="5">
    <location>
        <begin position="283"/>
        <end position="465"/>
    </location>
</feature>
<organism evidence="6 7">
    <name type="scientific">Rhinocladiella mackenziei CBS 650.93</name>
    <dbReference type="NCBI Taxonomy" id="1442369"/>
    <lineage>
        <taxon>Eukaryota</taxon>
        <taxon>Fungi</taxon>
        <taxon>Dikarya</taxon>
        <taxon>Ascomycota</taxon>
        <taxon>Pezizomycotina</taxon>
        <taxon>Eurotiomycetes</taxon>
        <taxon>Chaetothyriomycetidae</taxon>
        <taxon>Chaetothyriales</taxon>
        <taxon>Herpotrichiellaceae</taxon>
        <taxon>Rhinocladiella</taxon>
    </lineage>
</organism>
<dbReference type="InterPro" id="IPR011990">
    <property type="entry name" value="TPR-like_helical_dom_sf"/>
</dbReference>
<dbReference type="InterPro" id="IPR031350">
    <property type="entry name" value="Goodbye_dom"/>
</dbReference>
<evidence type="ECO:0008006" key="8">
    <source>
        <dbReference type="Google" id="ProtNLM"/>
    </source>
</evidence>
<evidence type="ECO:0000313" key="7">
    <source>
        <dbReference type="Proteomes" id="UP000053617"/>
    </source>
</evidence>
<dbReference type="OrthoDB" id="2913095at2759"/>
<dbReference type="Pfam" id="PF13176">
    <property type="entry name" value="TPR_7"/>
    <property type="match status" value="2"/>
</dbReference>
<keyword evidence="7" id="KW-1185">Reference proteome</keyword>
<dbReference type="SMART" id="SM00028">
    <property type="entry name" value="TPR"/>
    <property type="match status" value="2"/>
</dbReference>
<dbReference type="InterPro" id="IPR027417">
    <property type="entry name" value="P-loop_NTPase"/>
</dbReference>
<feature type="compositionally biased region" description="Polar residues" evidence="3">
    <location>
        <begin position="1359"/>
        <end position="1371"/>
    </location>
</feature>
<feature type="region of interest" description="Disordered" evidence="3">
    <location>
        <begin position="1319"/>
        <end position="1372"/>
    </location>
</feature>
<keyword evidence="1" id="KW-0677">Repeat</keyword>
<dbReference type="GeneID" id="25295851"/>
<feature type="repeat" description="TPR" evidence="2">
    <location>
        <begin position="929"/>
        <end position="962"/>
    </location>
</feature>
<name>A0A0D2IM27_9EURO</name>
<feature type="repeat" description="TPR" evidence="2">
    <location>
        <begin position="1008"/>
        <end position="1041"/>
    </location>
</feature>
<accession>A0A0D2IM27</accession>
<dbReference type="VEuPathDB" id="FungiDB:Z518_07780"/>
<dbReference type="Gene3D" id="3.40.50.300">
    <property type="entry name" value="P-loop containing nucleotide triphosphate hydrolases"/>
    <property type="match status" value="1"/>
</dbReference>
<dbReference type="PROSITE" id="PS50005">
    <property type="entry name" value="TPR"/>
    <property type="match status" value="2"/>
</dbReference>
<dbReference type="EMBL" id="KN847479">
    <property type="protein sequence ID" value="KIX04226.1"/>
    <property type="molecule type" value="Genomic_DNA"/>
</dbReference>
<feature type="domain" description="Fungal STAND N-terminal Goodbye" evidence="4">
    <location>
        <begin position="20"/>
        <end position="137"/>
    </location>
</feature>
<sequence length="1474" mass="167752">MAVVANGAPTDDEYDLRAAWEKACRSFAATTKVDLLEGKPQTPEEVIAQLKLKRQEDEEKKAQFKVLKDVLGKSLVFIQNLGGIAAQGAGMVFGPSELCFNAVSYLISAGQNYRNIFASLTQLFRQVSDVLERFVVYLKMKEIDKPMRKIIHQILLSFVSICELSVHVLQGNKVLKFLRVFAFNEDDGVNGAIANLRALVERESQMKTTLTYQLVKEGFGETKDAVSGVKVTLDKISEETRKREADSIDRKLFEKIKTKLDVQKDADEQIKIHRQLLSQIVPGTGKWTQENINLIEWTDRSSPYDKVLLISANEGYGKSFLITSIVHDLEKRYAQQTADTSRTTIAYFYVEQQQDTKDTSLSMQGTHSITKVLKTTALQLAQEPVYRKDLASACENWIEPDNPEELFVRLFTPCLRSRETFYFVLDGVDQMGDRSVKALFQLLKAMQTQNTPDQITRLRILLSGRTQILKDFTEAVDLRTETIDLASNNRPDLEDFITDRLERMDILQGSSAQVQNLRQEIFANLSEGANGDFINVDLLLKEIGTKRWPAEIREVLANKTQRSDTIAREIKRCNQTLHPRDIRDLNTLLTWVMSSKRTLTVGELEAVLFLKNRETPLRPLYDQIRSQYSAFFNVDRANQLEHKNALVTMVSDSISEYFRNLGHSEQQEASSYKGKIHPSEVKIIRHFLEKVCEEDLYDKFGFEEFFQHKMSSNASFVHVDLDNAHLNVLLGCFQAIARSSEADVLCLHDYACTFFVNHLQEIELATSSPGDKAQVGQYLVDMFAAKETIAKWWTPMKQSSLGPGWFYVQDKVDIVLGWLKDSAVVKKCSNADQDWVNTLTSNSFPEADLLEHICTYLSECLFRSPVVLGGDPPTLVRILHAFLNKLRRRKNPSKPIMKINMATKPITAKQINNISQWAAERLHVVKLDYEWIRCIARAYRQFGHYEEAIETFQTAAGLKEDHWFSDFGLANTYQELNDWDRAIPLYEDIRRRIEEGEAKEPSPEQYTTKLRLSLAYAYAQSSRYDKAISLYEQQLASAPDDYDTVFQKIMALGRQEHHLQVIEFLQQLQTEKDPAQGISRLSLTFHENVFERDFHSAIIVAGKRTDSLSFIKSAYQAAIEEAMDPGYLSDEESAKAQYRVMLTCQLAEMLYKNPHDSEDREEAINLWENCIADAVDIDFSLPRYAAGKSLSPVYYEKLCEGSPGSEETTQTINKLLQLSVASNDFSESDAYASTLDTRLIVGRYYTKVGMDKEAKDCLRSHVKVGVDLLSDEDPSNDWQGYLRLGMALMYYGDDDNSLAAWSLIGPNDFNVQEEIDGVDDTNETTIAEPPAADQEEEGSHQNCTANGTSTLEDSDKQDSPTPLTRSSTVRNSEGPLDYGCDGGSCDHGWTYGNNIWICRCCLDVMFATPCYELLRRDALEVKRCSPTHEFLHVPAWDQREADERGPTQVRRGGKTVPVSEWIKEIRRHWQLENN</sequence>
<dbReference type="PANTHER" id="PTHR10039:SF17">
    <property type="entry name" value="FUNGAL STAND N-TERMINAL GOODBYE DOMAIN-CONTAINING PROTEIN-RELATED"/>
    <property type="match status" value="1"/>
</dbReference>
<evidence type="ECO:0000256" key="3">
    <source>
        <dbReference type="SAM" id="MobiDB-lite"/>
    </source>
</evidence>
<dbReference type="Pfam" id="PF24883">
    <property type="entry name" value="NPHP3_N"/>
    <property type="match status" value="1"/>
</dbReference>
<reference evidence="6 7" key="1">
    <citation type="submission" date="2015-01" db="EMBL/GenBank/DDBJ databases">
        <title>The Genome Sequence of Rhinocladiella mackenzie CBS 650.93.</title>
        <authorList>
            <consortium name="The Broad Institute Genomics Platform"/>
            <person name="Cuomo C."/>
            <person name="de Hoog S."/>
            <person name="Gorbushina A."/>
            <person name="Stielow B."/>
            <person name="Teixiera M."/>
            <person name="Abouelleil A."/>
            <person name="Chapman S.B."/>
            <person name="Priest M."/>
            <person name="Young S.K."/>
            <person name="Wortman J."/>
            <person name="Nusbaum C."/>
            <person name="Birren B."/>
        </authorList>
    </citation>
    <scope>NUCLEOTIDE SEQUENCE [LARGE SCALE GENOMIC DNA]</scope>
    <source>
        <strain evidence="6 7">CBS 650.93</strain>
    </source>
</reference>
<dbReference type="Pfam" id="PF13181">
    <property type="entry name" value="TPR_8"/>
    <property type="match status" value="1"/>
</dbReference>
<dbReference type="HOGENOM" id="CLU_001466_4_0_1"/>
<dbReference type="SUPFAM" id="SSF48452">
    <property type="entry name" value="TPR-like"/>
    <property type="match status" value="2"/>
</dbReference>
<gene>
    <name evidence="6" type="ORF">Z518_07780</name>
</gene>
<proteinExistence type="predicted"/>
<dbReference type="Pfam" id="PF17109">
    <property type="entry name" value="Goodbye"/>
    <property type="match status" value="1"/>
</dbReference>
<dbReference type="InterPro" id="IPR019734">
    <property type="entry name" value="TPR_rpt"/>
</dbReference>
<evidence type="ECO:0000259" key="4">
    <source>
        <dbReference type="Pfam" id="PF17109"/>
    </source>
</evidence>